<sequence length="318" mass="34162">MSLDQLAPNAGEQNASEALVRGIAERFTQQGRNVGGFDAVTVSDVPKGSGLSSSAAFSILVCTIFSELFNEGNIPPVEQALASKYAENKHFGKPSGLMDQLACAVGGFIAIDFEEPEHPRIEKIDRDLAELGYAICIVNCGGNHADLTPEYASIPAEMGAVARFFGKTVLREVEESAFYAALPELRKTVPDRAILRAIHFFAENARVVEQANALKSGDAEAFRLLMNESGRSSFQYLQNVCPGDPTERGLALALALSERLLNGVGAWRVHGGGFAGTILALVPLDRVEAYRAEIERVLGEGSCYRFAVRPVGGVMLRA</sequence>
<evidence type="ECO:0000256" key="4">
    <source>
        <dbReference type="ARBA" id="ARBA00022777"/>
    </source>
</evidence>
<evidence type="ECO:0000256" key="5">
    <source>
        <dbReference type="ARBA" id="ARBA00022840"/>
    </source>
</evidence>
<dbReference type="Gene3D" id="3.30.70.890">
    <property type="entry name" value="GHMP kinase, C-terminal domain"/>
    <property type="match status" value="1"/>
</dbReference>
<dbReference type="Pfam" id="PF00288">
    <property type="entry name" value="GHMP_kinases_N"/>
    <property type="match status" value="1"/>
</dbReference>
<dbReference type="GO" id="GO:0005829">
    <property type="term" value="C:cytosol"/>
    <property type="evidence" value="ECO:0007669"/>
    <property type="project" value="TreeGrafter"/>
</dbReference>
<dbReference type="EC" id="2.7.1.6" evidence="7"/>
<dbReference type="GO" id="GO:0005524">
    <property type="term" value="F:ATP binding"/>
    <property type="evidence" value="ECO:0007669"/>
    <property type="project" value="UniProtKB-KW"/>
</dbReference>
<evidence type="ECO:0000259" key="6">
    <source>
        <dbReference type="Pfam" id="PF00288"/>
    </source>
</evidence>
<keyword evidence="4 7" id="KW-0418">Kinase</keyword>
<organism evidence="7">
    <name type="scientific">bioreactor metagenome</name>
    <dbReference type="NCBI Taxonomy" id="1076179"/>
    <lineage>
        <taxon>unclassified sequences</taxon>
        <taxon>metagenomes</taxon>
        <taxon>ecological metagenomes</taxon>
    </lineage>
</organism>
<dbReference type="InterPro" id="IPR006203">
    <property type="entry name" value="GHMP_knse_ATP-bd_CS"/>
</dbReference>
<dbReference type="PRINTS" id="PR00959">
    <property type="entry name" value="MEVGALKINASE"/>
</dbReference>
<dbReference type="GO" id="GO:0004335">
    <property type="term" value="F:galactokinase activity"/>
    <property type="evidence" value="ECO:0007669"/>
    <property type="project" value="UniProtKB-EC"/>
</dbReference>
<dbReference type="InterPro" id="IPR036554">
    <property type="entry name" value="GHMP_kinase_C_sf"/>
</dbReference>
<dbReference type="PROSITE" id="PS00627">
    <property type="entry name" value="GHMP_KINASES_ATP"/>
    <property type="match status" value="1"/>
</dbReference>
<dbReference type="PIRSF" id="PIRSF000530">
    <property type="entry name" value="Galactokinase"/>
    <property type="match status" value="1"/>
</dbReference>
<evidence type="ECO:0000256" key="1">
    <source>
        <dbReference type="ARBA" id="ARBA00006566"/>
    </source>
</evidence>
<keyword evidence="2 7" id="KW-0808">Transferase</keyword>
<feature type="domain" description="GHMP kinase N-terminal" evidence="6">
    <location>
        <begin position="19"/>
        <end position="107"/>
    </location>
</feature>
<dbReference type="EMBL" id="VSSQ01006355">
    <property type="protein sequence ID" value="MPM32422.1"/>
    <property type="molecule type" value="Genomic_DNA"/>
</dbReference>
<dbReference type="Gene3D" id="3.30.230.10">
    <property type="match status" value="1"/>
</dbReference>
<dbReference type="SUPFAM" id="SSF54211">
    <property type="entry name" value="Ribosomal protein S5 domain 2-like"/>
    <property type="match status" value="1"/>
</dbReference>
<reference evidence="7" key="1">
    <citation type="submission" date="2019-08" db="EMBL/GenBank/DDBJ databases">
        <authorList>
            <person name="Kucharzyk K."/>
            <person name="Murdoch R.W."/>
            <person name="Higgins S."/>
            <person name="Loffler F."/>
        </authorList>
    </citation>
    <scope>NUCLEOTIDE SEQUENCE</scope>
</reference>
<dbReference type="InterPro" id="IPR006204">
    <property type="entry name" value="GHMP_kinase_N_dom"/>
</dbReference>
<protein>
    <submittedName>
        <fullName evidence="7">Galactokinase</fullName>
        <ecNumber evidence="7">2.7.1.6</ecNumber>
    </submittedName>
</protein>
<accession>A0A644YVC0</accession>
<evidence type="ECO:0000313" key="7">
    <source>
        <dbReference type="EMBL" id="MPM32422.1"/>
    </source>
</evidence>
<gene>
    <name evidence="7" type="primary">galK_10</name>
    <name evidence="7" type="ORF">SDC9_78984</name>
</gene>
<proteinExistence type="inferred from homology"/>
<name>A0A644YVC0_9ZZZZ</name>
<comment type="caution">
    <text evidence="7">The sequence shown here is derived from an EMBL/GenBank/DDBJ whole genome shotgun (WGS) entry which is preliminary data.</text>
</comment>
<dbReference type="PRINTS" id="PR00473">
    <property type="entry name" value="GALCTOKINASE"/>
</dbReference>
<keyword evidence="3" id="KW-0547">Nucleotide-binding</keyword>
<dbReference type="PANTHER" id="PTHR10457:SF7">
    <property type="entry name" value="GALACTOKINASE-RELATED"/>
    <property type="match status" value="1"/>
</dbReference>
<dbReference type="SUPFAM" id="SSF55060">
    <property type="entry name" value="GHMP Kinase, C-terminal domain"/>
    <property type="match status" value="1"/>
</dbReference>
<comment type="similarity">
    <text evidence="1">Belongs to the GHMP kinase family. GalK subfamily.</text>
</comment>
<dbReference type="AlphaFoldDB" id="A0A644YVC0"/>
<evidence type="ECO:0000256" key="3">
    <source>
        <dbReference type="ARBA" id="ARBA00022741"/>
    </source>
</evidence>
<evidence type="ECO:0000256" key="2">
    <source>
        <dbReference type="ARBA" id="ARBA00022679"/>
    </source>
</evidence>
<dbReference type="InterPro" id="IPR014721">
    <property type="entry name" value="Ribsml_uS5_D2-typ_fold_subgr"/>
</dbReference>
<dbReference type="InterPro" id="IPR020568">
    <property type="entry name" value="Ribosomal_Su5_D2-typ_SF"/>
</dbReference>
<dbReference type="InterPro" id="IPR006206">
    <property type="entry name" value="Mevalonate/galactokinase"/>
</dbReference>
<dbReference type="InterPro" id="IPR000705">
    <property type="entry name" value="Galactokinase"/>
</dbReference>
<dbReference type="PANTHER" id="PTHR10457">
    <property type="entry name" value="MEVALONATE KINASE/GALACTOKINASE"/>
    <property type="match status" value="1"/>
</dbReference>
<keyword evidence="5" id="KW-0067">ATP-binding</keyword>
<dbReference type="GO" id="GO:0006012">
    <property type="term" value="P:galactose metabolic process"/>
    <property type="evidence" value="ECO:0007669"/>
    <property type="project" value="InterPro"/>
</dbReference>